<comment type="caution">
    <text evidence="2">The sequence shown here is derived from an EMBL/GenBank/DDBJ whole genome shotgun (WGS) entry which is preliminary data.</text>
</comment>
<gene>
    <name evidence="2" type="ORF">Adt_40743</name>
</gene>
<evidence type="ECO:0000256" key="1">
    <source>
        <dbReference type="SAM" id="MobiDB-lite"/>
    </source>
</evidence>
<feature type="region of interest" description="Disordered" evidence="1">
    <location>
        <begin position="42"/>
        <end position="68"/>
    </location>
</feature>
<name>A0ABD1PLV0_9LAMI</name>
<dbReference type="PANTHER" id="PTHR33974:SF2">
    <property type="entry name" value="VASCULAR-RELATED UNKNOWN PROTEIN 1"/>
    <property type="match status" value="1"/>
</dbReference>
<reference evidence="3" key="1">
    <citation type="submission" date="2024-07" db="EMBL/GenBank/DDBJ databases">
        <title>Two chromosome-level genome assemblies of Korean endemic species Abeliophyllum distichum and Forsythia ovata (Oleaceae).</title>
        <authorList>
            <person name="Jang H."/>
        </authorList>
    </citation>
    <scope>NUCLEOTIDE SEQUENCE [LARGE SCALE GENOMIC DNA]</scope>
</reference>
<dbReference type="AlphaFoldDB" id="A0ABD1PLV0"/>
<accession>A0ABD1PLV0</accession>
<evidence type="ECO:0000313" key="2">
    <source>
        <dbReference type="EMBL" id="KAL2464892.1"/>
    </source>
</evidence>
<evidence type="ECO:0000313" key="3">
    <source>
        <dbReference type="Proteomes" id="UP001604336"/>
    </source>
</evidence>
<sequence length="172" mass="19413">MEDPNNSSSRKTEESGWTAYLEDFAFTQNSYSIDSFSSPSLVSDAAWNGPNNHDQVIDKSSFDGSQFPRRLNFKNTASKKFSCDDLEDTASSPVNSPKVSSLKPRNVNYKRSDDSIGQFLEKEAGSNNFSIQGTDERNEVNFADGRRNSEYMDQKKREFCLVPVAVLMNHLR</sequence>
<dbReference type="Proteomes" id="UP001604336">
    <property type="component" value="Unassembled WGS sequence"/>
</dbReference>
<feature type="region of interest" description="Disordered" evidence="1">
    <location>
        <begin position="84"/>
        <end position="107"/>
    </location>
</feature>
<feature type="compositionally biased region" description="Polar residues" evidence="1">
    <location>
        <begin position="89"/>
        <end position="99"/>
    </location>
</feature>
<dbReference type="InterPro" id="IPR039280">
    <property type="entry name" value="VUP"/>
</dbReference>
<keyword evidence="3" id="KW-1185">Reference proteome</keyword>
<protein>
    <submittedName>
        <fullName evidence="2">Uncharacterized protein</fullName>
    </submittedName>
</protein>
<proteinExistence type="predicted"/>
<organism evidence="2 3">
    <name type="scientific">Abeliophyllum distichum</name>
    <dbReference type="NCBI Taxonomy" id="126358"/>
    <lineage>
        <taxon>Eukaryota</taxon>
        <taxon>Viridiplantae</taxon>
        <taxon>Streptophyta</taxon>
        <taxon>Embryophyta</taxon>
        <taxon>Tracheophyta</taxon>
        <taxon>Spermatophyta</taxon>
        <taxon>Magnoliopsida</taxon>
        <taxon>eudicotyledons</taxon>
        <taxon>Gunneridae</taxon>
        <taxon>Pentapetalae</taxon>
        <taxon>asterids</taxon>
        <taxon>lamiids</taxon>
        <taxon>Lamiales</taxon>
        <taxon>Oleaceae</taxon>
        <taxon>Forsythieae</taxon>
        <taxon>Abeliophyllum</taxon>
    </lineage>
</organism>
<dbReference type="EMBL" id="JBFOLK010000013">
    <property type="protein sequence ID" value="KAL2464892.1"/>
    <property type="molecule type" value="Genomic_DNA"/>
</dbReference>
<dbReference type="PANTHER" id="PTHR33974">
    <property type="entry name" value="VASCULAR-RELATED UNKNOWN PROTEIN 1-RELATED"/>
    <property type="match status" value="1"/>
</dbReference>